<dbReference type="Gene3D" id="3.30.420.10">
    <property type="entry name" value="Ribonuclease H-like superfamily/Ribonuclease H"/>
    <property type="match status" value="1"/>
</dbReference>
<feature type="region of interest" description="Disordered" evidence="1">
    <location>
        <begin position="17"/>
        <end position="37"/>
    </location>
</feature>
<dbReference type="Gramene" id="evm.model.01.2250">
    <property type="protein sequence ID" value="cds.evm.model.01.2250"/>
    <property type="gene ID" value="evm.TU.01.2250"/>
</dbReference>
<keyword evidence="4" id="KW-1185">Reference proteome</keyword>
<dbReference type="EMBL" id="UZAU01000063">
    <property type="status" value="NOT_ANNOTATED_CDS"/>
    <property type="molecule type" value="Genomic_DNA"/>
</dbReference>
<dbReference type="EnsemblPlants" id="evm.model.01.2250">
    <property type="protein sequence ID" value="cds.evm.model.01.2250"/>
    <property type="gene ID" value="evm.TU.01.2250"/>
</dbReference>
<dbReference type="GO" id="GO:0003676">
    <property type="term" value="F:nucleic acid binding"/>
    <property type="evidence" value="ECO:0007669"/>
    <property type="project" value="InterPro"/>
</dbReference>
<dbReference type="GO" id="GO:0004523">
    <property type="term" value="F:RNA-DNA hybrid ribonuclease activity"/>
    <property type="evidence" value="ECO:0007669"/>
    <property type="project" value="InterPro"/>
</dbReference>
<dbReference type="InterPro" id="IPR000477">
    <property type="entry name" value="RT_dom"/>
</dbReference>
<evidence type="ECO:0000259" key="2">
    <source>
        <dbReference type="PROSITE" id="PS50878"/>
    </source>
</evidence>
<protein>
    <recommendedName>
        <fullName evidence="2">Reverse transcriptase domain-containing protein</fullName>
    </recommendedName>
</protein>
<dbReference type="SUPFAM" id="SSF53098">
    <property type="entry name" value="Ribonuclease H-like"/>
    <property type="match status" value="1"/>
</dbReference>
<reference evidence="3" key="2">
    <citation type="submission" date="2021-03" db="UniProtKB">
        <authorList>
            <consortium name="EnsemblPlants"/>
        </authorList>
    </citation>
    <scope>IDENTIFICATION</scope>
</reference>
<feature type="domain" description="Reverse transcriptase" evidence="2">
    <location>
        <begin position="124"/>
        <end position="392"/>
    </location>
</feature>
<evidence type="ECO:0000313" key="3">
    <source>
        <dbReference type="EnsemblPlants" id="cds.evm.model.01.2250"/>
    </source>
</evidence>
<organism evidence="3 4">
    <name type="scientific">Cannabis sativa</name>
    <name type="common">Hemp</name>
    <name type="synonym">Marijuana</name>
    <dbReference type="NCBI Taxonomy" id="3483"/>
    <lineage>
        <taxon>Eukaryota</taxon>
        <taxon>Viridiplantae</taxon>
        <taxon>Streptophyta</taxon>
        <taxon>Embryophyta</taxon>
        <taxon>Tracheophyta</taxon>
        <taxon>Spermatophyta</taxon>
        <taxon>Magnoliopsida</taxon>
        <taxon>eudicotyledons</taxon>
        <taxon>Gunneridae</taxon>
        <taxon>Pentapetalae</taxon>
        <taxon>rosids</taxon>
        <taxon>fabids</taxon>
        <taxon>Rosales</taxon>
        <taxon>Cannabaceae</taxon>
        <taxon>Cannabis</taxon>
    </lineage>
</organism>
<name>A0A803NKE8_CANSA</name>
<dbReference type="CDD" id="cd01650">
    <property type="entry name" value="RT_nLTR_like"/>
    <property type="match status" value="1"/>
</dbReference>
<dbReference type="InterPro" id="IPR043502">
    <property type="entry name" value="DNA/RNA_pol_sf"/>
</dbReference>
<proteinExistence type="predicted"/>
<dbReference type="Proteomes" id="UP000596661">
    <property type="component" value="Chromosome 1"/>
</dbReference>
<dbReference type="PANTHER" id="PTHR33116:SF86">
    <property type="entry name" value="REVERSE TRANSCRIPTASE DOMAIN-CONTAINING PROTEIN"/>
    <property type="match status" value="1"/>
</dbReference>
<dbReference type="InterPro" id="IPR002156">
    <property type="entry name" value="RNaseH_domain"/>
</dbReference>
<dbReference type="AlphaFoldDB" id="A0A803NKE8"/>
<dbReference type="Pfam" id="PF00078">
    <property type="entry name" value="RVT_1"/>
    <property type="match status" value="1"/>
</dbReference>
<sequence length="790" mass="89369">MIGKKWLKQFRVVMEECQTDSDQPSSDHASRTAPVGQLMSYPHPTQAVVMKEKIVGHESSNKEAANRQKGVSTIEVIGELTGTNCGENKDINVEEDCLMVIDSKRRRTEMGSVVGNDVINFVNSFFESGHFPTGINATNLVLIPKKKQPLDMGDFRPIALCNVLYKIISKVLANRLKHVLPTIISETQSAFLQGRLISDNIMISYEIMHFLKRKRRGREGFMALKLDMSKAYDRLEWGYIRAMLVRMGFDGRWINLVMYCVSSVSFSIVHGGHEIGPIGASRGIRQGDPLSPYLFILCAEEEEAFNVKELLHTFEMAYGQKINFTKSSVFYSNNTVAGLRDTICDLLGIFEADENGTYLGLPYAIGRNKNSILGFLKDKLRKRINGWEGRMLSRAGKEVLLKSVAQALPNYAMCVFLLPVDTCKELEGLMAKFWWNTGKSQSRGTSWMSWKRMCRHKHAGGLGFRDLRDFNIALLGKQAWRLLTHDLSLVGRVFKARYYPAANFLKSDLGDNPSFVWRSVFEAKELLISGVSRSIGAGTTVSIMNDPWLPDINPFVISNHPALMHQSVSSLMRIYSRSWDDDIIQDLFEERDQALIYSIQLSDTTVEDQWYWKYENHGGYTVNSAYKHMQVLKGAWPTDQSITIWRTLWNIKVPPKMGINLSNGRLIEAYTLGKMGRVDPEMAEIIGIKEALSWIDKHHWQNVVLESDSLLCVQAIKSNIPMLSQFGLLVIDVRQLLLSLNFVEICFVKRSANKAAHCLARSSCFSSGRALQFENCSSEVRSVVLNDCHS</sequence>
<dbReference type="InterPro" id="IPR036397">
    <property type="entry name" value="RNaseH_sf"/>
</dbReference>
<accession>A0A803NKE8</accession>
<dbReference type="Pfam" id="PF13456">
    <property type="entry name" value="RVT_3"/>
    <property type="match status" value="1"/>
</dbReference>
<dbReference type="PANTHER" id="PTHR33116">
    <property type="entry name" value="REVERSE TRANSCRIPTASE ZINC-BINDING DOMAIN-CONTAINING PROTEIN-RELATED-RELATED"/>
    <property type="match status" value="1"/>
</dbReference>
<dbReference type="PROSITE" id="PS50878">
    <property type="entry name" value="RT_POL"/>
    <property type="match status" value="1"/>
</dbReference>
<dbReference type="InterPro" id="IPR044730">
    <property type="entry name" value="RNase_H-like_dom_plant"/>
</dbReference>
<dbReference type="InterPro" id="IPR012337">
    <property type="entry name" value="RNaseH-like_sf"/>
</dbReference>
<reference evidence="3" key="1">
    <citation type="submission" date="2018-11" db="EMBL/GenBank/DDBJ databases">
        <authorList>
            <person name="Grassa J C."/>
        </authorList>
    </citation>
    <scope>NUCLEOTIDE SEQUENCE [LARGE SCALE GENOMIC DNA]</scope>
</reference>
<evidence type="ECO:0000313" key="4">
    <source>
        <dbReference type="Proteomes" id="UP000596661"/>
    </source>
</evidence>
<dbReference type="CDD" id="cd06222">
    <property type="entry name" value="RNase_H_like"/>
    <property type="match status" value="1"/>
</dbReference>
<dbReference type="SUPFAM" id="SSF56672">
    <property type="entry name" value="DNA/RNA polymerases"/>
    <property type="match status" value="1"/>
</dbReference>
<evidence type="ECO:0000256" key="1">
    <source>
        <dbReference type="SAM" id="MobiDB-lite"/>
    </source>
</evidence>